<accession>A0A2T4CN45</accession>
<feature type="non-terminal residue" evidence="4">
    <location>
        <position position="50"/>
    </location>
</feature>
<organism evidence="4 5">
    <name type="scientific">Pseudidiomarina aestuarii</name>
    <dbReference type="NCBI Taxonomy" id="624146"/>
    <lineage>
        <taxon>Bacteria</taxon>
        <taxon>Pseudomonadati</taxon>
        <taxon>Pseudomonadota</taxon>
        <taxon>Gammaproteobacteria</taxon>
        <taxon>Alteromonadales</taxon>
        <taxon>Idiomarinaceae</taxon>
        <taxon>Pseudidiomarina</taxon>
    </lineage>
</organism>
<dbReference type="AlphaFoldDB" id="A0A2T4CN45"/>
<comment type="caution">
    <text evidence="4">The sequence shown here is derived from an EMBL/GenBank/DDBJ whole genome shotgun (WGS) entry which is preliminary data.</text>
</comment>
<evidence type="ECO:0000313" key="4">
    <source>
        <dbReference type="EMBL" id="PTB82976.1"/>
    </source>
</evidence>
<dbReference type="SUPFAM" id="SSF81923">
    <property type="entry name" value="Double Clp-N motif"/>
    <property type="match status" value="1"/>
</dbReference>
<gene>
    <name evidence="4" type="ORF">C9986_01930</name>
</gene>
<dbReference type="Pfam" id="PF02861">
    <property type="entry name" value="Clp_N"/>
    <property type="match status" value="1"/>
</dbReference>
<sequence length="50" mass="5633">MRFDKLTNKFQLAIADAQSLALGRDHQFIEPVHVMQALLNQDGGTLRPLL</sequence>
<proteinExistence type="inferred from homology"/>
<protein>
    <recommendedName>
        <fullName evidence="3">Clp R domain-containing protein</fullName>
    </recommendedName>
</protein>
<dbReference type="Proteomes" id="UP000243022">
    <property type="component" value="Unassembled WGS sequence"/>
</dbReference>
<dbReference type="InterPro" id="IPR036628">
    <property type="entry name" value="Clp_N_dom_sf"/>
</dbReference>
<evidence type="ECO:0000256" key="2">
    <source>
        <dbReference type="PROSITE-ProRule" id="PRU01251"/>
    </source>
</evidence>
<evidence type="ECO:0000259" key="3">
    <source>
        <dbReference type="PROSITE" id="PS51903"/>
    </source>
</evidence>
<keyword evidence="2" id="KW-0677">Repeat</keyword>
<reference evidence="4 5" key="1">
    <citation type="submission" date="2018-03" db="EMBL/GenBank/DDBJ databases">
        <title>Cross-interface Injection: A General Nanoliter Liquid Handling Method Applied to Single Cells Genome Amplification Automated Nanoliter Liquid Handling Applied to Single Cell Multiple Displacement Amplification.</title>
        <authorList>
            <person name="Yun J."/>
            <person name="Xu P."/>
            <person name="Xu J."/>
            <person name="Dai X."/>
            <person name="Wang Y."/>
            <person name="Zheng X."/>
            <person name="Cao C."/>
            <person name="Yi Q."/>
            <person name="Zhu Y."/>
            <person name="Wang L."/>
            <person name="Dong Z."/>
            <person name="Huang Y."/>
            <person name="Huang L."/>
            <person name="Du W."/>
        </authorList>
    </citation>
    <scope>NUCLEOTIDE SEQUENCE [LARGE SCALE GENOMIC DNA]</scope>
    <source>
        <strain evidence="4 5">Z-E1-2</strain>
    </source>
</reference>
<name>A0A2T4CN45_9GAMM</name>
<dbReference type="InterPro" id="IPR004176">
    <property type="entry name" value="Clp_R_N"/>
</dbReference>
<evidence type="ECO:0000256" key="1">
    <source>
        <dbReference type="ARBA" id="ARBA00008675"/>
    </source>
</evidence>
<dbReference type="Gene3D" id="1.10.1780.10">
    <property type="entry name" value="Clp, N-terminal domain"/>
    <property type="match status" value="1"/>
</dbReference>
<dbReference type="PROSITE" id="PS51903">
    <property type="entry name" value="CLP_R"/>
    <property type="match status" value="1"/>
</dbReference>
<feature type="domain" description="Clp R" evidence="3">
    <location>
        <begin position="3"/>
        <end position="50"/>
    </location>
</feature>
<dbReference type="EMBL" id="PYVS01000035">
    <property type="protein sequence ID" value="PTB82976.1"/>
    <property type="molecule type" value="Genomic_DNA"/>
</dbReference>
<comment type="similarity">
    <text evidence="1">Belongs to the ClpA/ClpB family.</text>
</comment>
<evidence type="ECO:0000313" key="5">
    <source>
        <dbReference type="Proteomes" id="UP000243022"/>
    </source>
</evidence>